<evidence type="ECO:0000259" key="4">
    <source>
        <dbReference type="PROSITE" id="PS51161"/>
    </source>
</evidence>
<sequence length="695" mass="80664">MLKKIIKRDGTLETFNPKKITQAIYKAIRAVGKDDYALAENLTKQVVQILEKQYDEKRPPQVEEIQDIVEFALVDNRLYEIAKAYIIYRHQHRQLREIKSLLDPIKLIQEYLTQSDWLVKENSNMTFSLQGLNSYILRKTISEYWLIQIYPKEIASAHRDGDFHIHDLDFLGAYCCGWDLRDLLMVGFGGVTGKVESRPAKHFRSALGQVVNFFFTLQGETAGAQAFSNFDTYLAPFIRYDGLSYKQVKQALQEFLFNMNIPTRTGFQTPFTNVTLDLKVPEFMKNEAIIIGGELKEATYGEFQKEINIFNQAFAEVMTEGDAKGRPFTFPIPTYNITKDFDWENEHYKSIWEMTRRYGIPYFANFVSTDMRPEDARSMCCRLRLDLTELKKRGGALFGSHPLTGSIGVITINMPRIGYLSKTEEEFFDRLENLMFMAKEALEIKRKVIERFTDMGLYPYSRYYLRNIKKRFNNYWKNHFSTIGLIGMNEALLNFSPLRCTIAEKKGIDFTLKVLDFMREKLLKFQAETQNIYNLEATPAESTCHRLALLDKERFSDIVTQGEGKGVYYTNSTQLPVNYTDDVFEALELQDKIQTKYTGGTVLHIFLGESLPDINAVKQLVKKVVENYRLPYFTITPTFSICPKCGYLKGKVEKCPHCGSVCEVFSRSVGYLRPVKQWNEGKQTEFKMRKNYNFT</sequence>
<dbReference type="EC" id="1.17.4.2" evidence="5"/>
<dbReference type="CDD" id="cd01675">
    <property type="entry name" value="RNR_III"/>
    <property type="match status" value="1"/>
</dbReference>
<dbReference type="InterPro" id="IPR005144">
    <property type="entry name" value="ATP-cone_dom"/>
</dbReference>
<accession>A0A7V0I9Z3</accession>
<dbReference type="SUPFAM" id="SSF51998">
    <property type="entry name" value="PFL-like glycyl radical enzymes"/>
    <property type="match status" value="1"/>
</dbReference>
<dbReference type="PANTHER" id="PTHR21075:SF0">
    <property type="entry name" value="ANAEROBIC RIBONUCLEOSIDE-TRIPHOSPHATE REDUCTASE"/>
    <property type="match status" value="1"/>
</dbReference>
<comment type="caution">
    <text evidence="5">The sequence shown here is derived from an EMBL/GenBank/DDBJ whole genome shotgun (WGS) entry which is preliminary data.</text>
</comment>
<organism evidence="5">
    <name type="scientific">Desulfofervidus auxilii</name>
    <dbReference type="NCBI Taxonomy" id="1621989"/>
    <lineage>
        <taxon>Bacteria</taxon>
        <taxon>Pseudomonadati</taxon>
        <taxon>Thermodesulfobacteriota</taxon>
        <taxon>Candidatus Desulfofervidia</taxon>
        <taxon>Candidatus Desulfofervidales</taxon>
        <taxon>Candidatus Desulfofervidaceae</taxon>
        <taxon>Candidatus Desulfofervidus</taxon>
    </lineage>
</organism>
<dbReference type="GO" id="GO:0031250">
    <property type="term" value="C:anaerobic ribonucleoside-triphosphate reductase complex"/>
    <property type="evidence" value="ECO:0007669"/>
    <property type="project" value="TreeGrafter"/>
</dbReference>
<evidence type="ECO:0000256" key="1">
    <source>
        <dbReference type="ARBA" id="ARBA00022741"/>
    </source>
</evidence>
<reference evidence="5" key="1">
    <citation type="journal article" date="2020" name="mSystems">
        <title>Genome- and Community-Level Interaction Insights into Carbon Utilization and Element Cycling Functions of Hydrothermarchaeota in Hydrothermal Sediment.</title>
        <authorList>
            <person name="Zhou Z."/>
            <person name="Liu Y."/>
            <person name="Xu W."/>
            <person name="Pan J."/>
            <person name="Luo Z.H."/>
            <person name="Li M."/>
        </authorList>
    </citation>
    <scope>NUCLEOTIDE SEQUENCE [LARGE SCALE GENOMIC DNA]</scope>
    <source>
        <strain evidence="5">HyVt-113</strain>
    </source>
</reference>
<dbReference type="AlphaFoldDB" id="A0A7V0I9Z3"/>
<proteinExistence type="predicted"/>
<dbReference type="NCBIfam" id="TIGR02487">
    <property type="entry name" value="NrdD"/>
    <property type="match status" value="1"/>
</dbReference>
<keyword evidence="5" id="KW-0560">Oxidoreductase</keyword>
<keyword evidence="1 3" id="KW-0547">Nucleotide-binding</keyword>
<dbReference type="PANTHER" id="PTHR21075">
    <property type="entry name" value="ANAEROBIC RIBONUCLEOSIDE-TRIPHOSPHATE REDUCTASE"/>
    <property type="match status" value="1"/>
</dbReference>
<evidence type="ECO:0000313" key="5">
    <source>
        <dbReference type="EMBL" id="HDD35424.1"/>
    </source>
</evidence>
<dbReference type="InterPro" id="IPR012833">
    <property type="entry name" value="NrdD"/>
</dbReference>
<evidence type="ECO:0000256" key="3">
    <source>
        <dbReference type="PROSITE-ProRule" id="PRU00492"/>
    </source>
</evidence>
<dbReference type="Gene3D" id="3.20.70.20">
    <property type="match status" value="1"/>
</dbReference>
<name>A0A7V0I9Z3_DESA2</name>
<keyword evidence="2 3" id="KW-0067">ATP-binding</keyword>
<protein>
    <submittedName>
        <fullName evidence="5">Ribonucleoside triphosphate reductase</fullName>
        <ecNumber evidence="5">1.17.4.2</ecNumber>
    </submittedName>
</protein>
<evidence type="ECO:0000256" key="2">
    <source>
        <dbReference type="ARBA" id="ARBA00022840"/>
    </source>
</evidence>
<feature type="domain" description="ATP-cone" evidence="4">
    <location>
        <begin position="3"/>
        <end position="96"/>
    </location>
</feature>
<dbReference type="GO" id="GO:0006260">
    <property type="term" value="P:DNA replication"/>
    <property type="evidence" value="ECO:0007669"/>
    <property type="project" value="InterPro"/>
</dbReference>
<dbReference type="GO" id="GO:0009265">
    <property type="term" value="P:2'-deoxyribonucleotide biosynthetic process"/>
    <property type="evidence" value="ECO:0007669"/>
    <property type="project" value="TreeGrafter"/>
</dbReference>
<dbReference type="EMBL" id="DQWQ01000061">
    <property type="protein sequence ID" value="HDD35424.1"/>
    <property type="molecule type" value="Genomic_DNA"/>
</dbReference>
<dbReference type="GO" id="GO:0005524">
    <property type="term" value="F:ATP binding"/>
    <property type="evidence" value="ECO:0007669"/>
    <property type="project" value="UniProtKB-UniRule"/>
</dbReference>
<dbReference type="Pfam" id="PF13597">
    <property type="entry name" value="NRDD"/>
    <property type="match status" value="1"/>
</dbReference>
<gene>
    <name evidence="5" type="ORF">ENF30_01350</name>
</gene>
<dbReference type="GO" id="GO:0008998">
    <property type="term" value="F:ribonucleoside-triphosphate reductase (thioredoxin) activity"/>
    <property type="evidence" value="ECO:0007669"/>
    <property type="project" value="UniProtKB-EC"/>
</dbReference>
<dbReference type="Proteomes" id="UP000885706">
    <property type="component" value="Unassembled WGS sequence"/>
</dbReference>
<dbReference type="GO" id="GO:0004748">
    <property type="term" value="F:ribonucleoside-diphosphate reductase activity, thioredoxin disulfide as acceptor"/>
    <property type="evidence" value="ECO:0007669"/>
    <property type="project" value="TreeGrafter"/>
</dbReference>
<dbReference type="NCBIfam" id="NF006126">
    <property type="entry name" value="PRK08270.1"/>
    <property type="match status" value="1"/>
</dbReference>
<dbReference type="PROSITE" id="PS51161">
    <property type="entry name" value="ATP_CONE"/>
    <property type="match status" value="1"/>
</dbReference>
<dbReference type="Pfam" id="PF03477">
    <property type="entry name" value="ATP-cone"/>
    <property type="match status" value="1"/>
</dbReference>